<dbReference type="EMBL" id="JABVXQ010000001">
    <property type="protein sequence ID" value="KAF6131170.1"/>
    <property type="molecule type" value="Genomic_DNA"/>
</dbReference>
<evidence type="ECO:0000256" key="2">
    <source>
        <dbReference type="SAM" id="Phobius"/>
    </source>
</evidence>
<sequence length="211" mass="23076">MVFSAKIQGMQLSRRQGSNSPEWTCACAEGAHYQKTPCALQTIFLVEQATDFKPFKVPVCGARRPQSSRRYPAVCLLGILHACVYGLEVAVFFSFPPSTCGVYLFNSTRRHLAACDWHLSLTLTGLLEQGIWKQGGSLVPSVCVCVCHTAISPGSFRVQARKGVERYTKLSIHIGSSARKGGGEERQVPPPPGPRAHTRPPQLRLAERGLV</sequence>
<keyword evidence="2" id="KW-0472">Membrane</keyword>
<evidence type="ECO:0000313" key="3">
    <source>
        <dbReference type="EMBL" id="KAF6131170.1"/>
    </source>
</evidence>
<name>A0A834ERW4_9CHIR</name>
<organism evidence="3 4">
    <name type="scientific">Phyllostomus discolor</name>
    <name type="common">pale spear-nosed bat</name>
    <dbReference type="NCBI Taxonomy" id="89673"/>
    <lineage>
        <taxon>Eukaryota</taxon>
        <taxon>Metazoa</taxon>
        <taxon>Chordata</taxon>
        <taxon>Craniata</taxon>
        <taxon>Vertebrata</taxon>
        <taxon>Euteleostomi</taxon>
        <taxon>Mammalia</taxon>
        <taxon>Eutheria</taxon>
        <taxon>Laurasiatheria</taxon>
        <taxon>Chiroptera</taxon>
        <taxon>Yangochiroptera</taxon>
        <taxon>Phyllostomidae</taxon>
        <taxon>Phyllostominae</taxon>
        <taxon>Phyllostomus</taxon>
    </lineage>
</organism>
<feature type="transmembrane region" description="Helical" evidence="2">
    <location>
        <begin position="73"/>
        <end position="95"/>
    </location>
</feature>
<evidence type="ECO:0000256" key="1">
    <source>
        <dbReference type="SAM" id="MobiDB-lite"/>
    </source>
</evidence>
<gene>
    <name evidence="3" type="ORF">HJG60_008040</name>
</gene>
<comment type="caution">
    <text evidence="3">The sequence shown here is derived from an EMBL/GenBank/DDBJ whole genome shotgun (WGS) entry which is preliminary data.</text>
</comment>
<evidence type="ECO:0000313" key="4">
    <source>
        <dbReference type="Proteomes" id="UP000664940"/>
    </source>
</evidence>
<dbReference type="AlphaFoldDB" id="A0A834ERW4"/>
<reference evidence="3 4" key="1">
    <citation type="journal article" date="2020" name="Nature">
        <title>Six reference-quality genomes reveal evolution of bat adaptations.</title>
        <authorList>
            <person name="Jebb D."/>
            <person name="Huang Z."/>
            <person name="Pippel M."/>
            <person name="Hughes G.M."/>
            <person name="Lavrichenko K."/>
            <person name="Devanna P."/>
            <person name="Winkler S."/>
            <person name="Jermiin L.S."/>
            <person name="Skirmuntt E.C."/>
            <person name="Katzourakis A."/>
            <person name="Burkitt-Gray L."/>
            <person name="Ray D.A."/>
            <person name="Sullivan K.A.M."/>
            <person name="Roscito J.G."/>
            <person name="Kirilenko B.M."/>
            <person name="Davalos L.M."/>
            <person name="Corthals A.P."/>
            <person name="Power M.L."/>
            <person name="Jones G."/>
            <person name="Ransome R.D."/>
            <person name="Dechmann D.K.N."/>
            <person name="Locatelli A.G."/>
            <person name="Puechmaille S.J."/>
            <person name="Fedrigo O."/>
            <person name="Jarvis E.D."/>
            <person name="Hiller M."/>
            <person name="Vernes S.C."/>
            <person name="Myers E.W."/>
            <person name="Teeling E.C."/>
        </authorList>
    </citation>
    <scope>NUCLEOTIDE SEQUENCE [LARGE SCALE GENOMIC DNA]</scope>
    <source>
        <strain evidence="3">Bat1K_MPI-CBG_1</strain>
    </source>
</reference>
<dbReference type="Proteomes" id="UP000664940">
    <property type="component" value="Unassembled WGS sequence"/>
</dbReference>
<keyword evidence="2" id="KW-1133">Transmembrane helix</keyword>
<accession>A0A834ERW4</accession>
<protein>
    <submittedName>
        <fullName evidence="3">Uncharacterized protein</fullName>
    </submittedName>
</protein>
<feature type="region of interest" description="Disordered" evidence="1">
    <location>
        <begin position="177"/>
        <end position="211"/>
    </location>
</feature>
<keyword evidence="2" id="KW-0812">Transmembrane</keyword>
<proteinExistence type="predicted"/>